<reference evidence="1 2" key="1">
    <citation type="journal article" date="2019" name="Sci. Rep.">
        <title>Orb-weaving spider Araneus ventricosus genome elucidates the spidroin gene catalogue.</title>
        <authorList>
            <person name="Kono N."/>
            <person name="Nakamura H."/>
            <person name="Ohtoshi R."/>
            <person name="Moran D.A.P."/>
            <person name="Shinohara A."/>
            <person name="Yoshida Y."/>
            <person name="Fujiwara M."/>
            <person name="Mori M."/>
            <person name="Tomita M."/>
            <person name="Arakawa K."/>
        </authorList>
    </citation>
    <scope>NUCLEOTIDE SEQUENCE [LARGE SCALE GENOMIC DNA]</scope>
</reference>
<sequence length="66" mass="7521">MKNLVTRLNSSYDLMETYCLLGQFAMLDVSRKPGVCPEFPQILILMGTAISSQDNLSNYRTSMREQ</sequence>
<keyword evidence="2" id="KW-1185">Reference proteome</keyword>
<name>A0A4Y2PBQ2_ARAVE</name>
<accession>A0A4Y2PBQ2</accession>
<organism evidence="1 2">
    <name type="scientific">Araneus ventricosus</name>
    <name type="common">Orbweaver spider</name>
    <name type="synonym">Epeira ventricosa</name>
    <dbReference type="NCBI Taxonomy" id="182803"/>
    <lineage>
        <taxon>Eukaryota</taxon>
        <taxon>Metazoa</taxon>
        <taxon>Ecdysozoa</taxon>
        <taxon>Arthropoda</taxon>
        <taxon>Chelicerata</taxon>
        <taxon>Arachnida</taxon>
        <taxon>Araneae</taxon>
        <taxon>Araneomorphae</taxon>
        <taxon>Entelegynae</taxon>
        <taxon>Araneoidea</taxon>
        <taxon>Araneidae</taxon>
        <taxon>Araneus</taxon>
    </lineage>
</organism>
<proteinExistence type="predicted"/>
<dbReference type="AlphaFoldDB" id="A0A4Y2PBQ2"/>
<feature type="non-terminal residue" evidence="1">
    <location>
        <position position="66"/>
    </location>
</feature>
<evidence type="ECO:0000313" key="1">
    <source>
        <dbReference type="EMBL" id="GBN47426.1"/>
    </source>
</evidence>
<protein>
    <submittedName>
        <fullName evidence="1">Uncharacterized protein</fullName>
    </submittedName>
</protein>
<dbReference type="Proteomes" id="UP000499080">
    <property type="component" value="Unassembled WGS sequence"/>
</dbReference>
<evidence type="ECO:0000313" key="2">
    <source>
        <dbReference type="Proteomes" id="UP000499080"/>
    </source>
</evidence>
<dbReference type="EMBL" id="BGPR01131720">
    <property type="protein sequence ID" value="GBN47426.1"/>
    <property type="molecule type" value="Genomic_DNA"/>
</dbReference>
<gene>
    <name evidence="1" type="ORF">AVEN_42385_1</name>
</gene>
<comment type="caution">
    <text evidence="1">The sequence shown here is derived from an EMBL/GenBank/DDBJ whole genome shotgun (WGS) entry which is preliminary data.</text>
</comment>